<dbReference type="Pfam" id="PF01551">
    <property type="entry name" value="Peptidase_M23"/>
    <property type="match status" value="1"/>
</dbReference>
<dbReference type="AlphaFoldDB" id="A0A2R4MB28"/>
<dbReference type="Proteomes" id="UP000258927">
    <property type="component" value="Chromosome"/>
</dbReference>
<evidence type="ECO:0000256" key="2">
    <source>
        <dbReference type="ARBA" id="ARBA00022670"/>
    </source>
</evidence>
<dbReference type="GO" id="GO:0004222">
    <property type="term" value="F:metalloendopeptidase activity"/>
    <property type="evidence" value="ECO:0007669"/>
    <property type="project" value="TreeGrafter"/>
</dbReference>
<evidence type="ECO:0000313" key="9">
    <source>
        <dbReference type="EMBL" id="AVX03173.1"/>
    </source>
</evidence>
<keyword evidence="6" id="KW-0482">Metalloprotease</keyword>
<keyword evidence="7" id="KW-0472">Membrane</keyword>
<keyword evidence="4" id="KW-0378">Hydrolase</keyword>
<dbReference type="Gene3D" id="2.70.70.10">
    <property type="entry name" value="Glucose Permease (Domain IIA)"/>
    <property type="match status" value="1"/>
</dbReference>
<keyword evidence="7" id="KW-0812">Transmembrane</keyword>
<dbReference type="PANTHER" id="PTHR21666">
    <property type="entry name" value="PEPTIDASE-RELATED"/>
    <property type="match status" value="1"/>
</dbReference>
<reference evidence="9 10" key="1">
    <citation type="submission" date="2017-05" db="EMBL/GenBank/DDBJ databases">
        <title>Genome Analysis of Maritalea myrionectae HL2708#5.</title>
        <authorList>
            <consortium name="Cotde Inc.-PKNU"/>
            <person name="Jang D."/>
            <person name="Oh H.-M."/>
        </authorList>
    </citation>
    <scope>NUCLEOTIDE SEQUENCE [LARGE SCALE GENOMIC DNA]</scope>
    <source>
        <strain evidence="9 10">HL2708#5</strain>
    </source>
</reference>
<dbReference type="GO" id="GO:0046872">
    <property type="term" value="F:metal ion binding"/>
    <property type="evidence" value="ECO:0007669"/>
    <property type="project" value="UniProtKB-KW"/>
</dbReference>
<evidence type="ECO:0000313" key="10">
    <source>
        <dbReference type="Proteomes" id="UP000258927"/>
    </source>
</evidence>
<keyword evidence="5" id="KW-0862">Zinc</keyword>
<keyword evidence="10" id="KW-1185">Reference proteome</keyword>
<gene>
    <name evidence="9" type="ORF">MXMO3_00629</name>
</gene>
<evidence type="ECO:0000256" key="4">
    <source>
        <dbReference type="ARBA" id="ARBA00022801"/>
    </source>
</evidence>
<dbReference type="GO" id="GO:0006508">
    <property type="term" value="P:proteolysis"/>
    <property type="evidence" value="ECO:0007669"/>
    <property type="project" value="UniProtKB-KW"/>
</dbReference>
<organism evidence="9 10">
    <name type="scientific">Maritalea myrionectae</name>
    <dbReference type="NCBI Taxonomy" id="454601"/>
    <lineage>
        <taxon>Bacteria</taxon>
        <taxon>Pseudomonadati</taxon>
        <taxon>Pseudomonadota</taxon>
        <taxon>Alphaproteobacteria</taxon>
        <taxon>Hyphomicrobiales</taxon>
        <taxon>Devosiaceae</taxon>
        <taxon>Maritalea</taxon>
    </lineage>
</organism>
<evidence type="ECO:0000256" key="5">
    <source>
        <dbReference type="ARBA" id="ARBA00022833"/>
    </source>
</evidence>
<dbReference type="RefSeq" id="WP_117394912.1">
    <property type="nucleotide sequence ID" value="NZ_CP021330.1"/>
</dbReference>
<evidence type="ECO:0000256" key="7">
    <source>
        <dbReference type="SAM" id="Phobius"/>
    </source>
</evidence>
<keyword evidence="7" id="KW-1133">Transmembrane helix</keyword>
<dbReference type="InterPro" id="IPR050570">
    <property type="entry name" value="Cell_wall_metabolism_enzyme"/>
</dbReference>
<comment type="cofactor">
    <cofactor evidence="1">
        <name>Zn(2+)</name>
        <dbReference type="ChEBI" id="CHEBI:29105"/>
    </cofactor>
</comment>
<dbReference type="CDD" id="cd12797">
    <property type="entry name" value="M23_peptidase"/>
    <property type="match status" value="1"/>
</dbReference>
<dbReference type="InterPro" id="IPR011055">
    <property type="entry name" value="Dup_hybrid_motif"/>
</dbReference>
<keyword evidence="3" id="KW-0479">Metal-binding</keyword>
<accession>A0A2R4MB28</accession>
<keyword evidence="2" id="KW-0645">Protease</keyword>
<evidence type="ECO:0000259" key="8">
    <source>
        <dbReference type="Pfam" id="PF01551"/>
    </source>
</evidence>
<proteinExistence type="predicted"/>
<feature type="domain" description="M23ase beta-sheet core" evidence="8">
    <location>
        <begin position="512"/>
        <end position="608"/>
    </location>
</feature>
<dbReference type="EMBL" id="CP021330">
    <property type="protein sequence ID" value="AVX03173.1"/>
    <property type="molecule type" value="Genomic_DNA"/>
</dbReference>
<feature type="transmembrane region" description="Helical" evidence="7">
    <location>
        <begin position="43"/>
        <end position="66"/>
    </location>
</feature>
<dbReference type="InterPro" id="IPR016047">
    <property type="entry name" value="M23ase_b-sheet_dom"/>
</dbReference>
<evidence type="ECO:0000256" key="6">
    <source>
        <dbReference type="ARBA" id="ARBA00023049"/>
    </source>
</evidence>
<protein>
    <submittedName>
        <fullName evidence="9">Lysostaphin</fullName>
    </submittedName>
</protein>
<dbReference type="STRING" id="1122213.GCA_000423365_03344"/>
<sequence length="653" mass="71621">MTPVQFKQHKLLLKSAGYRDAPALTLDSHNGHMPHGREISLSWLSGTILTGVTGVLLMASALYVSFDGRGTFATPYSALSTNIVEGPTSSETDSRLVTKKSDRVRPVAATRSDREIIEASIRETVDGVDRIRRQPFVRINATLATSATALSSDIPNYDPIALLRKNQPIALAEDARTINTDIYGAEVEGEVTVKEASLNIDQAPPTAIDDQLAADYVRTTVEGAFSGTDSVALAYAPENVPGLRELSVASDGFTSVAQNVSVVPKAPASANETARTERIISVRQTSPIGDVLAKNGFTEQMVSAIERTMRSVNPSTEVREGFRMRILFGLDAGTETQIPYLLSLYNGDERHLVTVARTDQGRYVLGAPPPGIELPEEDTEEINVANLPSLYRSIYETGRKLDLKDKTIERIVAMFAYDLDLTKRISPGDQIQMLQTEPDADGNKELLYIGLQLAGTERHMYRFQTEDGVVDFFDENGQTGKKFLMRRPLEGGGRLRSNYGYRIHPIFKTRKLHTGVDLAARTGTPVYAGGDGVVKRAQWVSGYGRFVELNHANGYQTAYAHMNRIASGMQPGTRVRQGQIIGYVGSTGYSTGPHLHYEIKINGRTVDPLSVRLPRDKSLPNRYRAKFDQTMAQIDDLMAREPSAPINVADAGN</sequence>
<evidence type="ECO:0000256" key="3">
    <source>
        <dbReference type="ARBA" id="ARBA00022723"/>
    </source>
</evidence>
<dbReference type="KEGG" id="mmyr:MXMO3_00629"/>
<name>A0A2R4MB28_9HYPH</name>
<dbReference type="Gene3D" id="3.10.450.350">
    <property type="match status" value="1"/>
</dbReference>
<evidence type="ECO:0000256" key="1">
    <source>
        <dbReference type="ARBA" id="ARBA00001947"/>
    </source>
</evidence>
<dbReference type="PANTHER" id="PTHR21666:SF288">
    <property type="entry name" value="CELL DIVISION PROTEIN YTFB"/>
    <property type="match status" value="1"/>
</dbReference>
<dbReference type="SUPFAM" id="SSF51261">
    <property type="entry name" value="Duplicated hybrid motif"/>
    <property type="match status" value="1"/>
</dbReference>